<dbReference type="GO" id="GO:0070260">
    <property type="term" value="F:5'-tyrosyl-DNA phosphodiesterase activity"/>
    <property type="evidence" value="ECO:0007669"/>
    <property type="project" value="TreeGrafter"/>
</dbReference>
<dbReference type="InterPro" id="IPR036691">
    <property type="entry name" value="Endo/exonu/phosph_ase_sf"/>
</dbReference>
<dbReference type="Pfam" id="PF03372">
    <property type="entry name" value="Exo_endo_phos"/>
    <property type="match status" value="1"/>
</dbReference>
<evidence type="ECO:0000313" key="13">
    <source>
        <dbReference type="Proteomes" id="UP000000724"/>
    </source>
</evidence>
<evidence type="ECO:0000256" key="10">
    <source>
        <dbReference type="ARBA" id="ARBA00023242"/>
    </source>
</evidence>
<comment type="cofactor">
    <cofactor evidence="2">
        <name>Mg(2+)</name>
        <dbReference type="ChEBI" id="CHEBI:18420"/>
    </cofactor>
</comment>
<keyword evidence="4" id="KW-0540">Nuclease</keyword>
<evidence type="ECO:0000256" key="2">
    <source>
        <dbReference type="ARBA" id="ARBA00001946"/>
    </source>
</evidence>
<evidence type="ECO:0000256" key="5">
    <source>
        <dbReference type="ARBA" id="ARBA00022723"/>
    </source>
</evidence>
<dbReference type="CDD" id="cd09080">
    <property type="entry name" value="TDP2"/>
    <property type="match status" value="1"/>
</dbReference>
<dbReference type="BioCyc" id="PCHR:PC12G09440-MONOMER"/>
<dbReference type="InterPro" id="IPR005135">
    <property type="entry name" value="Endo/exonuclease/phosphatase"/>
</dbReference>
<dbReference type="AlphaFoldDB" id="B6GZH2"/>
<reference evidence="12 13" key="1">
    <citation type="journal article" date="2008" name="Nat. Biotechnol.">
        <title>Genome sequencing and analysis of the filamentous fungus Penicillium chrysogenum.</title>
        <authorList>
            <person name="van den Berg M.A."/>
            <person name="Albang R."/>
            <person name="Albermann K."/>
            <person name="Badger J.H."/>
            <person name="Daran J.-M."/>
            <person name="Driessen A.J.M."/>
            <person name="Garcia-Estrada C."/>
            <person name="Fedorova N.D."/>
            <person name="Harris D.M."/>
            <person name="Heijne W.H.M."/>
            <person name="Joardar V.S."/>
            <person name="Kiel J.A.K.W."/>
            <person name="Kovalchuk A."/>
            <person name="Martin J.F."/>
            <person name="Nierman W.C."/>
            <person name="Nijland J.G."/>
            <person name="Pronk J.T."/>
            <person name="Roubos J.A."/>
            <person name="van der Klei I.J."/>
            <person name="van Peij N.N.M.E."/>
            <person name="Veenhuis M."/>
            <person name="von Doehren H."/>
            <person name="Wagner C."/>
            <person name="Wortman J.R."/>
            <person name="Bovenberg R.A.L."/>
        </authorList>
    </citation>
    <scope>NUCLEOTIDE SEQUENCE [LARGE SCALE GENOMIC DNA]</scope>
    <source>
        <strain evidence="13">ATCC 28089 / DSM 1075 / NRRL 1951 / Wisconsin 54-1255</strain>
    </source>
</reference>
<evidence type="ECO:0000256" key="4">
    <source>
        <dbReference type="ARBA" id="ARBA00022722"/>
    </source>
</evidence>
<evidence type="ECO:0000256" key="9">
    <source>
        <dbReference type="ARBA" id="ARBA00023204"/>
    </source>
</evidence>
<comment type="subcellular location">
    <subcellularLocation>
        <location evidence="3">Nucleus</location>
        <location evidence="3">PML body</location>
    </subcellularLocation>
</comment>
<dbReference type="OMA" id="PGYTWGA"/>
<dbReference type="VEuPathDB" id="FungiDB:PCH_Pc12g09440"/>
<dbReference type="InterPro" id="IPR051547">
    <property type="entry name" value="TDP2-like"/>
</dbReference>
<dbReference type="PANTHER" id="PTHR15822">
    <property type="entry name" value="TRAF AND TNF RECEPTOR-ASSOCIATED PROTEIN"/>
    <property type="match status" value="1"/>
</dbReference>
<organism evidence="12 13">
    <name type="scientific">Penicillium rubens (strain ATCC 28089 / DSM 1075 / NRRL 1951 / Wisconsin 54-1255)</name>
    <name type="common">Penicillium chrysogenum</name>
    <dbReference type="NCBI Taxonomy" id="500485"/>
    <lineage>
        <taxon>Eukaryota</taxon>
        <taxon>Fungi</taxon>
        <taxon>Dikarya</taxon>
        <taxon>Ascomycota</taxon>
        <taxon>Pezizomycotina</taxon>
        <taxon>Eurotiomycetes</taxon>
        <taxon>Eurotiomycetidae</taxon>
        <taxon>Eurotiales</taxon>
        <taxon>Aspergillaceae</taxon>
        <taxon>Penicillium</taxon>
        <taxon>Penicillium chrysogenum species complex</taxon>
    </lineage>
</organism>
<dbReference type="EMBL" id="AM920427">
    <property type="protein sequence ID" value="CAP80571.1"/>
    <property type="molecule type" value="Genomic_DNA"/>
</dbReference>
<evidence type="ECO:0000256" key="1">
    <source>
        <dbReference type="ARBA" id="ARBA00001936"/>
    </source>
</evidence>
<dbReference type="GO" id="GO:0005737">
    <property type="term" value="C:cytoplasm"/>
    <property type="evidence" value="ECO:0007669"/>
    <property type="project" value="TreeGrafter"/>
</dbReference>
<feature type="domain" description="Endonuclease/exonuclease/phosphatase" evidence="11">
    <location>
        <begin position="127"/>
        <end position="333"/>
    </location>
</feature>
<evidence type="ECO:0000313" key="12">
    <source>
        <dbReference type="EMBL" id="CAP80571.1"/>
    </source>
</evidence>
<name>B6GZH2_PENRW</name>
<dbReference type="eggNOG" id="ENOG502S394">
    <property type="taxonomic scope" value="Eukaryota"/>
</dbReference>
<keyword evidence="9" id="KW-0234">DNA repair</keyword>
<proteinExistence type="predicted"/>
<dbReference type="GO" id="GO:0006302">
    <property type="term" value="P:double-strand break repair"/>
    <property type="evidence" value="ECO:0007669"/>
    <property type="project" value="TreeGrafter"/>
</dbReference>
<keyword evidence="7" id="KW-0378">Hydrolase</keyword>
<keyword evidence="13" id="KW-1185">Reference proteome</keyword>
<gene>
    <name evidence="12" type="ORF">Pc12g09440</name>
    <name evidence="12" type="ORF">PCH_Pc12g09440</name>
</gene>
<evidence type="ECO:0000256" key="6">
    <source>
        <dbReference type="ARBA" id="ARBA00022763"/>
    </source>
</evidence>
<accession>B6GZH2</accession>
<evidence type="ECO:0000259" key="11">
    <source>
        <dbReference type="Pfam" id="PF03372"/>
    </source>
</evidence>
<dbReference type="GO" id="GO:0004518">
    <property type="term" value="F:nuclease activity"/>
    <property type="evidence" value="ECO:0007669"/>
    <property type="project" value="UniProtKB-KW"/>
</dbReference>
<keyword evidence="6" id="KW-0227">DNA damage</keyword>
<protein>
    <submittedName>
        <fullName evidence="12">Pc12g09440 protein</fullName>
    </submittedName>
</protein>
<dbReference type="Gene3D" id="3.60.10.10">
    <property type="entry name" value="Endonuclease/exonuclease/phosphatase"/>
    <property type="match status" value="1"/>
</dbReference>
<dbReference type="GO" id="GO:0003697">
    <property type="term" value="F:single-stranded DNA binding"/>
    <property type="evidence" value="ECO:0007669"/>
    <property type="project" value="TreeGrafter"/>
</dbReference>
<dbReference type="Proteomes" id="UP000000724">
    <property type="component" value="Contig Pc00c12"/>
</dbReference>
<sequence length="399" mass="44951">MGEILKHPTERINEPMDITIDLYILLLHTYYPGYPTPLQTFQGKPHQATSEVPNLILTMNIYARVQSNIMSWKHDTPLPTDVPADPKFQPWHQYDANSQQWDPVSANENAEPAPARTDDTPSDLVLLTWNIDGLFSGMQKRVTEILAFITQLDTKVDVIFFQEVSQRALRLILSDERIRESWFSTEHEDTPCRQSFITMTLVSKSRFTSQHSSEKSRFALGAVWRVAYPSHFDRDVLFCDLFVPSRTDASSTRVRLANVHLDSLAIRPSHRPQQLSIVSSFLRSAGRGLVAGDFNPVLDEDAALVETNGLTDAWATLRPEEPGYTWGADGKQRFPPNRMDKVALLGLEARGIRILEAQPVGGLDGQQDTPSDAAIPYFHTQPMLWSDHHGLICSFGLGE</sequence>
<keyword evidence="10" id="KW-0539">Nucleus</keyword>
<dbReference type="GO" id="GO:0046872">
    <property type="term" value="F:metal ion binding"/>
    <property type="evidence" value="ECO:0007669"/>
    <property type="project" value="UniProtKB-KW"/>
</dbReference>
<dbReference type="HOGENOM" id="CLU_042307_1_0_1"/>
<dbReference type="OrthoDB" id="9975959at2759"/>
<evidence type="ECO:0000256" key="7">
    <source>
        <dbReference type="ARBA" id="ARBA00022801"/>
    </source>
</evidence>
<dbReference type="PANTHER" id="PTHR15822:SF4">
    <property type="entry name" value="TYROSYL-DNA PHOSPHODIESTERASE 2"/>
    <property type="match status" value="1"/>
</dbReference>
<keyword evidence="5" id="KW-0479">Metal-binding</keyword>
<comment type="cofactor">
    <cofactor evidence="1">
        <name>Mn(2+)</name>
        <dbReference type="ChEBI" id="CHEBI:29035"/>
    </cofactor>
</comment>
<keyword evidence="8" id="KW-0460">Magnesium</keyword>
<evidence type="ECO:0000256" key="3">
    <source>
        <dbReference type="ARBA" id="ARBA00004322"/>
    </source>
</evidence>
<dbReference type="SUPFAM" id="SSF56219">
    <property type="entry name" value="DNase I-like"/>
    <property type="match status" value="1"/>
</dbReference>
<evidence type="ECO:0000256" key="8">
    <source>
        <dbReference type="ARBA" id="ARBA00022842"/>
    </source>
</evidence>